<proteinExistence type="predicted"/>
<keyword evidence="6" id="KW-1185">Reference proteome</keyword>
<feature type="region of interest" description="Disordered" evidence="2">
    <location>
        <begin position="54"/>
        <end position="89"/>
    </location>
</feature>
<evidence type="ECO:0000256" key="1">
    <source>
        <dbReference type="ARBA" id="ARBA00023242"/>
    </source>
</evidence>
<dbReference type="PANTHER" id="PTHR38111">
    <property type="entry name" value="ZN(2)-C6 FUNGAL-TYPE DOMAIN-CONTAINING PROTEIN-RELATED"/>
    <property type="match status" value="1"/>
</dbReference>
<dbReference type="InterPro" id="IPR036864">
    <property type="entry name" value="Zn2-C6_fun-type_DNA-bd_sf"/>
</dbReference>
<dbReference type="GO" id="GO:0008270">
    <property type="term" value="F:zinc ion binding"/>
    <property type="evidence" value="ECO:0007669"/>
    <property type="project" value="InterPro"/>
</dbReference>
<evidence type="ECO:0000313" key="6">
    <source>
        <dbReference type="Proteomes" id="UP000233524"/>
    </source>
</evidence>
<feature type="domain" description="Zn(2)-C6 fungal-type" evidence="4">
    <location>
        <begin position="10"/>
        <end position="38"/>
    </location>
</feature>
<evidence type="ECO:0000256" key="3">
    <source>
        <dbReference type="SAM" id="Phobius"/>
    </source>
</evidence>
<keyword evidence="3" id="KW-0472">Membrane</keyword>
<dbReference type="SUPFAM" id="SSF57701">
    <property type="entry name" value="Zn2/Cys6 DNA-binding domain"/>
    <property type="match status" value="1"/>
</dbReference>
<evidence type="ECO:0000259" key="4">
    <source>
        <dbReference type="PROSITE" id="PS50048"/>
    </source>
</evidence>
<dbReference type="EMBL" id="NLAX01000008">
    <property type="protein sequence ID" value="PKS10179.1"/>
    <property type="molecule type" value="Genomic_DNA"/>
</dbReference>
<keyword evidence="3" id="KW-0812">Transmembrane</keyword>
<comment type="caution">
    <text evidence="5">The sequence shown here is derived from an EMBL/GenBank/DDBJ whole genome shotgun (WGS) entry which is preliminary data.</text>
</comment>
<dbReference type="GO" id="GO:0000981">
    <property type="term" value="F:DNA-binding transcription factor activity, RNA polymerase II-specific"/>
    <property type="evidence" value="ECO:0007669"/>
    <property type="project" value="InterPro"/>
</dbReference>
<accession>A0A2N3NCM7</accession>
<dbReference type="PROSITE" id="PS50048">
    <property type="entry name" value="ZN2_CY6_FUNGAL_2"/>
    <property type="match status" value="1"/>
</dbReference>
<dbReference type="InterPro" id="IPR053178">
    <property type="entry name" value="Osmoadaptation_assoc"/>
</dbReference>
<organism evidence="5 6">
    <name type="scientific">Lomentospora prolificans</name>
    <dbReference type="NCBI Taxonomy" id="41688"/>
    <lineage>
        <taxon>Eukaryota</taxon>
        <taxon>Fungi</taxon>
        <taxon>Dikarya</taxon>
        <taxon>Ascomycota</taxon>
        <taxon>Pezizomycotina</taxon>
        <taxon>Sordariomycetes</taxon>
        <taxon>Hypocreomycetidae</taxon>
        <taxon>Microascales</taxon>
        <taxon>Microascaceae</taxon>
        <taxon>Lomentospora</taxon>
    </lineage>
</organism>
<dbReference type="SMART" id="SM00066">
    <property type="entry name" value="GAL4"/>
    <property type="match status" value="1"/>
</dbReference>
<feature type="transmembrane region" description="Helical" evidence="3">
    <location>
        <begin position="339"/>
        <end position="362"/>
    </location>
</feature>
<reference evidence="5 6" key="1">
    <citation type="journal article" date="2017" name="G3 (Bethesda)">
        <title>First Draft Genome Sequence of the Pathogenic Fungus Lomentospora prolificans (Formerly Scedosporium prolificans).</title>
        <authorList>
            <person name="Luo R."/>
            <person name="Zimin A."/>
            <person name="Workman R."/>
            <person name="Fan Y."/>
            <person name="Pertea G."/>
            <person name="Grossman N."/>
            <person name="Wear M.P."/>
            <person name="Jia B."/>
            <person name="Miller H."/>
            <person name="Casadevall A."/>
            <person name="Timp W."/>
            <person name="Zhang S.X."/>
            <person name="Salzberg S.L."/>
        </authorList>
    </citation>
    <scope>NUCLEOTIDE SEQUENCE [LARGE SCALE GENOMIC DNA]</scope>
    <source>
        <strain evidence="5 6">JHH-5317</strain>
    </source>
</reference>
<dbReference type="InterPro" id="IPR001138">
    <property type="entry name" value="Zn2Cys6_DnaBD"/>
</dbReference>
<name>A0A2N3NCM7_9PEZI</name>
<keyword evidence="1" id="KW-0539">Nucleus</keyword>
<evidence type="ECO:0000256" key="2">
    <source>
        <dbReference type="SAM" id="MobiDB-lite"/>
    </source>
</evidence>
<dbReference type="PANTHER" id="PTHR38111:SF9">
    <property type="entry name" value="ZN(2)-C6 FUNGAL-TYPE DOMAIN-CONTAINING PROTEIN"/>
    <property type="match status" value="1"/>
</dbReference>
<evidence type="ECO:0000313" key="5">
    <source>
        <dbReference type="EMBL" id="PKS10179.1"/>
    </source>
</evidence>
<dbReference type="Pfam" id="PF00172">
    <property type="entry name" value="Zn_clus"/>
    <property type="match status" value="1"/>
</dbReference>
<protein>
    <recommendedName>
        <fullName evidence="4">Zn(2)-C6 fungal-type domain-containing protein</fullName>
    </recommendedName>
</protein>
<dbReference type="Proteomes" id="UP000233524">
    <property type="component" value="Unassembled WGS sequence"/>
</dbReference>
<dbReference type="PROSITE" id="PS00463">
    <property type="entry name" value="ZN2_CY6_FUNGAL_1"/>
    <property type="match status" value="1"/>
</dbReference>
<keyword evidence="3" id="KW-1133">Transmembrane helix</keyword>
<dbReference type="STRING" id="41688.A0A2N3NCM7"/>
<dbReference type="Gene3D" id="4.10.240.10">
    <property type="entry name" value="Zn(2)-C6 fungal-type DNA-binding domain"/>
    <property type="match status" value="1"/>
</dbReference>
<dbReference type="VEuPathDB" id="FungiDB:jhhlp_001929"/>
<dbReference type="InParanoid" id="A0A2N3NCM7"/>
<dbReference type="CDD" id="cd00067">
    <property type="entry name" value="GAL4"/>
    <property type="match status" value="1"/>
</dbReference>
<dbReference type="AlphaFoldDB" id="A0A2N3NCM7"/>
<dbReference type="OrthoDB" id="3145928at2759"/>
<sequence length="490" mass="55871">MVGVPGKYKGCETCRRRRVKCDNTRPYCRKCVDNGRECEGYERQMVFITATLEDGGRCSSHPPRQVGSSAKKAKSQSPPEEEKPQFVAEQPLRSSWNDVITLSRGGASHMFQIVAVNTKLQNMLQDHSGKENLALEVPPYTMSDFPFYGADGELDGRGRCVVHLPADQEGGHGPGNLCMYLYEHDSTPLSPASMSRLKSRPDLVSGVRRRGPQAFRSFPTHHFFSRIYRPCTISAALMNREETFLASPEWLTIPWEQHEKSRLDRLFDITTHIPSVLTRTDHVLAEPLTQLRQHRAQEILSHCLQIEHQLDEWHNSVIMSANGPSWWHEEHDIQMQIPFLGSFAFIDGLTSVMFLYYWMVLLHFHRCIETLRVSIYHHGFPAAMYGQGAAAAGMPPPNLAIDEYKYQQGRDLAAKICQSLDFALNRTLQPDLLVAPWMAAQNFYRELTATSGDGTLELIWCDTFRERLMERGQYLSHLIQGRKWSDVGNF</sequence>
<gene>
    <name evidence="5" type="ORF">jhhlp_001929</name>
</gene>